<gene>
    <name evidence="1" type="ORF">DPMN_090534</name>
</gene>
<proteinExistence type="predicted"/>
<protein>
    <submittedName>
        <fullName evidence="1">Uncharacterized protein</fullName>
    </submittedName>
</protein>
<name>A0A9D4QYA7_DREPO</name>
<dbReference type="EMBL" id="JAIWYP010000003">
    <property type="protein sequence ID" value="KAH3848176.1"/>
    <property type="molecule type" value="Genomic_DNA"/>
</dbReference>
<dbReference type="Proteomes" id="UP000828390">
    <property type="component" value="Unassembled WGS sequence"/>
</dbReference>
<evidence type="ECO:0000313" key="2">
    <source>
        <dbReference type="Proteomes" id="UP000828390"/>
    </source>
</evidence>
<keyword evidence="2" id="KW-1185">Reference proteome</keyword>
<evidence type="ECO:0000313" key="1">
    <source>
        <dbReference type="EMBL" id="KAH3848176.1"/>
    </source>
</evidence>
<comment type="caution">
    <text evidence="1">The sequence shown here is derived from an EMBL/GenBank/DDBJ whole genome shotgun (WGS) entry which is preliminary data.</text>
</comment>
<reference evidence="1" key="2">
    <citation type="submission" date="2020-11" db="EMBL/GenBank/DDBJ databases">
        <authorList>
            <person name="McCartney M.A."/>
            <person name="Auch B."/>
            <person name="Kono T."/>
            <person name="Mallez S."/>
            <person name="Becker A."/>
            <person name="Gohl D.M."/>
            <person name="Silverstein K.A.T."/>
            <person name="Koren S."/>
            <person name="Bechman K.B."/>
            <person name="Herman A."/>
            <person name="Abrahante J.E."/>
            <person name="Garbe J."/>
        </authorList>
    </citation>
    <scope>NUCLEOTIDE SEQUENCE</scope>
    <source>
        <strain evidence="1">Duluth1</strain>
        <tissue evidence="1">Whole animal</tissue>
    </source>
</reference>
<dbReference type="AlphaFoldDB" id="A0A9D4QYA7"/>
<organism evidence="1 2">
    <name type="scientific">Dreissena polymorpha</name>
    <name type="common">Zebra mussel</name>
    <name type="synonym">Mytilus polymorpha</name>
    <dbReference type="NCBI Taxonomy" id="45954"/>
    <lineage>
        <taxon>Eukaryota</taxon>
        <taxon>Metazoa</taxon>
        <taxon>Spiralia</taxon>
        <taxon>Lophotrochozoa</taxon>
        <taxon>Mollusca</taxon>
        <taxon>Bivalvia</taxon>
        <taxon>Autobranchia</taxon>
        <taxon>Heteroconchia</taxon>
        <taxon>Euheterodonta</taxon>
        <taxon>Imparidentia</taxon>
        <taxon>Neoheterodontei</taxon>
        <taxon>Myida</taxon>
        <taxon>Dreissenoidea</taxon>
        <taxon>Dreissenidae</taxon>
        <taxon>Dreissena</taxon>
    </lineage>
</organism>
<reference evidence="1" key="1">
    <citation type="journal article" date="2019" name="bioRxiv">
        <title>The Genome of the Zebra Mussel, Dreissena polymorpha: A Resource for Invasive Species Research.</title>
        <authorList>
            <person name="McCartney M.A."/>
            <person name="Auch B."/>
            <person name="Kono T."/>
            <person name="Mallez S."/>
            <person name="Zhang Y."/>
            <person name="Obille A."/>
            <person name="Becker A."/>
            <person name="Abrahante J.E."/>
            <person name="Garbe J."/>
            <person name="Badalamenti J.P."/>
            <person name="Herman A."/>
            <person name="Mangelson H."/>
            <person name="Liachko I."/>
            <person name="Sullivan S."/>
            <person name="Sone E.D."/>
            <person name="Koren S."/>
            <person name="Silverstein K.A.T."/>
            <person name="Beckman K.B."/>
            <person name="Gohl D.M."/>
        </authorList>
    </citation>
    <scope>NUCLEOTIDE SEQUENCE</scope>
    <source>
        <strain evidence="1">Duluth1</strain>
        <tissue evidence="1">Whole animal</tissue>
    </source>
</reference>
<sequence>MKPAKVSRIIIACAVLHNLRLMWGNQQWIRDLKKRLPREICLRLYRMGEELEIPLSHLTLLRKLTD</sequence>
<accession>A0A9D4QYA7</accession>